<dbReference type="Gene3D" id="3.40.50.11990">
    <property type="entry name" value="RNA polymerase II accessory factor, Cdc73 C-terminal domain"/>
    <property type="match status" value="1"/>
</dbReference>
<keyword evidence="9" id="KW-1185">Reference proteome</keyword>
<dbReference type="Proteomes" id="UP000655225">
    <property type="component" value="Unassembled WGS sequence"/>
</dbReference>
<protein>
    <recommendedName>
        <fullName evidence="10">PHP</fullName>
    </recommendedName>
</protein>
<evidence type="ECO:0008006" key="10">
    <source>
        <dbReference type="Google" id="ProtNLM"/>
    </source>
</evidence>
<reference evidence="8 9" key="1">
    <citation type="submission" date="2020-04" db="EMBL/GenBank/DDBJ databases">
        <title>Plant Genome Project.</title>
        <authorList>
            <person name="Zhang R.-G."/>
        </authorList>
    </citation>
    <scope>NUCLEOTIDE SEQUENCE [LARGE SCALE GENOMIC DNA]</scope>
    <source>
        <strain evidence="8">YNK0</strain>
        <tissue evidence="8">Leaf</tissue>
    </source>
</reference>
<dbReference type="GO" id="GO:0000993">
    <property type="term" value="F:RNA polymerase II complex binding"/>
    <property type="evidence" value="ECO:0007669"/>
    <property type="project" value="TreeGrafter"/>
</dbReference>
<evidence type="ECO:0000256" key="1">
    <source>
        <dbReference type="ARBA" id="ARBA00004123"/>
    </source>
</evidence>
<feature type="domain" description="Paf1 complex subunit Cdc73 N-terminal" evidence="7">
    <location>
        <begin position="2"/>
        <end position="110"/>
    </location>
</feature>
<keyword evidence="4" id="KW-0804">Transcription</keyword>
<dbReference type="InterPro" id="IPR038103">
    <property type="entry name" value="CDC73_C_sf"/>
</dbReference>
<comment type="similarity">
    <text evidence="2">Belongs to the CDC73 family.</text>
</comment>
<dbReference type="InterPro" id="IPR032041">
    <property type="entry name" value="Cdc73_N"/>
</dbReference>
<dbReference type="GO" id="GO:0032968">
    <property type="term" value="P:positive regulation of transcription elongation by RNA polymerase II"/>
    <property type="evidence" value="ECO:0007669"/>
    <property type="project" value="TreeGrafter"/>
</dbReference>
<keyword evidence="5" id="KW-0539">Nucleus</keyword>
<proteinExistence type="inferred from homology"/>
<dbReference type="AlphaFoldDB" id="A0A834YSG3"/>
<feature type="domain" description="Cell division control protein 73 C-terminal" evidence="6">
    <location>
        <begin position="251"/>
        <end position="405"/>
    </location>
</feature>
<gene>
    <name evidence="8" type="ORF">HHK36_022723</name>
</gene>
<evidence type="ECO:0000259" key="7">
    <source>
        <dbReference type="Pfam" id="PF16050"/>
    </source>
</evidence>
<keyword evidence="3" id="KW-0805">Transcription regulation</keyword>
<dbReference type="GO" id="GO:0006368">
    <property type="term" value="P:transcription elongation by RNA polymerase II"/>
    <property type="evidence" value="ECO:0007669"/>
    <property type="project" value="InterPro"/>
</dbReference>
<dbReference type="OrthoDB" id="2186602at2759"/>
<evidence type="ECO:0000256" key="3">
    <source>
        <dbReference type="ARBA" id="ARBA00023015"/>
    </source>
</evidence>
<dbReference type="PANTHER" id="PTHR12466:SF8">
    <property type="entry name" value="PARAFIBROMIN"/>
    <property type="match status" value="1"/>
</dbReference>
<evidence type="ECO:0000313" key="8">
    <source>
        <dbReference type="EMBL" id="KAF8392381.1"/>
    </source>
</evidence>
<evidence type="ECO:0000256" key="2">
    <source>
        <dbReference type="ARBA" id="ARBA00010427"/>
    </source>
</evidence>
<evidence type="ECO:0000256" key="5">
    <source>
        <dbReference type="ARBA" id="ARBA00023242"/>
    </source>
</evidence>
<comment type="subcellular location">
    <subcellularLocation>
        <location evidence="1">Nucleus</location>
    </subcellularLocation>
</comment>
<dbReference type="GO" id="GO:0016593">
    <property type="term" value="C:Cdc73/Paf1 complex"/>
    <property type="evidence" value="ECO:0007669"/>
    <property type="project" value="InterPro"/>
</dbReference>
<dbReference type="Pfam" id="PF05179">
    <property type="entry name" value="CDC73_C"/>
    <property type="match status" value="1"/>
</dbReference>
<dbReference type="OMA" id="CAFHLKY"/>
<comment type="caution">
    <text evidence="8">The sequence shown here is derived from an EMBL/GenBank/DDBJ whole genome shotgun (WGS) entry which is preliminary data.</text>
</comment>
<organism evidence="8 9">
    <name type="scientific">Tetracentron sinense</name>
    <name type="common">Spur-leaf</name>
    <dbReference type="NCBI Taxonomy" id="13715"/>
    <lineage>
        <taxon>Eukaryota</taxon>
        <taxon>Viridiplantae</taxon>
        <taxon>Streptophyta</taxon>
        <taxon>Embryophyta</taxon>
        <taxon>Tracheophyta</taxon>
        <taxon>Spermatophyta</taxon>
        <taxon>Magnoliopsida</taxon>
        <taxon>Trochodendrales</taxon>
        <taxon>Trochodendraceae</taxon>
        <taxon>Tetracentron</taxon>
    </lineage>
</organism>
<dbReference type="PANTHER" id="PTHR12466">
    <property type="entry name" value="CDC73 DOMAIN PROTEIN"/>
    <property type="match status" value="1"/>
</dbReference>
<dbReference type="FunFam" id="3.40.50.11990:FF:000002">
    <property type="entry name" value="protein CDC73 homolog"/>
    <property type="match status" value="1"/>
</dbReference>
<dbReference type="InterPro" id="IPR007852">
    <property type="entry name" value="Cdc73/Parafibromin"/>
</dbReference>
<dbReference type="InterPro" id="IPR031336">
    <property type="entry name" value="CDC73_C"/>
</dbReference>
<evidence type="ECO:0000256" key="4">
    <source>
        <dbReference type="ARBA" id="ARBA00023163"/>
    </source>
</evidence>
<evidence type="ECO:0000259" key="6">
    <source>
        <dbReference type="Pfam" id="PF05179"/>
    </source>
</evidence>
<dbReference type="EMBL" id="JABCRI010000016">
    <property type="protein sequence ID" value="KAF8392381.1"/>
    <property type="molecule type" value="Genomic_DNA"/>
</dbReference>
<dbReference type="Pfam" id="PF16050">
    <property type="entry name" value="CDC73_N"/>
    <property type="match status" value="1"/>
</dbReference>
<name>A0A834YSG3_TETSI</name>
<accession>A0A834YSG3</accession>
<evidence type="ECO:0000313" key="9">
    <source>
        <dbReference type="Proteomes" id="UP000655225"/>
    </source>
</evidence>
<sequence>MDPLSALRDFTVRGELDKIVRVGDEFRFGNDYAFPCSAETAYRSKQGNLYTLETLIYYVKNTHIKHIEYIQNARTQKIPTVTLPDRKSLLEYLQGKISSNDAIEFVVPQNPRIPDSVPMDVEEYRPEDPGLIGIRVPADEEEDEKDRVRVLEKVDYVSMINDLERPLKDRESLLECRHRDFYSVLVASTRREDERQRLESHQRKDGLVAKSRLMGADERGLGFWKDGEELGFDSTPKPKMHLKGSKIGEGVPIILVPSAFQTLITIYNVKEFLEDGVFIPADVKVKQMKGPKPDCVTVQKKFSRDRVVAAYEVRDKPSALKAEDWDRVVAVFVLGKEWQFKDWPFKDHVEIFNKIIGFFMRFEDDSVESAKIVKQWNVKIISISKNKRHQDRAAALEVWDRLEEFVRSRSHT</sequence>